<reference evidence="13 14" key="1">
    <citation type="journal article" date="2024" name="Nat. Commun.">
        <title>Phylogenomics reveals the evolutionary origins of lichenization in chlorophyte algae.</title>
        <authorList>
            <person name="Puginier C."/>
            <person name="Libourel C."/>
            <person name="Otte J."/>
            <person name="Skaloud P."/>
            <person name="Haon M."/>
            <person name="Grisel S."/>
            <person name="Petersen M."/>
            <person name="Berrin J.G."/>
            <person name="Delaux P.M."/>
            <person name="Dal Grande F."/>
            <person name="Keller J."/>
        </authorList>
    </citation>
    <scope>NUCLEOTIDE SEQUENCE [LARGE SCALE GENOMIC DNA]</scope>
    <source>
        <strain evidence="13 14">SAG 216-7</strain>
    </source>
</reference>
<keyword evidence="5 10" id="KW-0479">Metal-binding</keyword>
<feature type="binding site" evidence="10">
    <location>
        <position position="655"/>
    </location>
    <ligand>
        <name>Zn(2+)</name>
        <dbReference type="ChEBI" id="CHEBI:29105"/>
    </ligand>
</feature>
<dbReference type="Gene3D" id="3.40.250.10">
    <property type="entry name" value="Rhodanese-like domain"/>
    <property type="match status" value="1"/>
</dbReference>
<evidence type="ECO:0000256" key="5">
    <source>
        <dbReference type="ARBA" id="ARBA00022723"/>
    </source>
</evidence>
<feature type="binding site" evidence="10">
    <location>
        <position position="652"/>
    </location>
    <ligand>
        <name>Zn(2+)</name>
        <dbReference type="ChEBI" id="CHEBI:29105"/>
    </ligand>
</feature>
<dbReference type="InterPro" id="IPR028885">
    <property type="entry name" value="MOCS3/Uba4"/>
</dbReference>
<keyword evidence="8 10" id="KW-0067">ATP-binding</keyword>
<evidence type="ECO:0000313" key="14">
    <source>
        <dbReference type="Proteomes" id="UP001491310"/>
    </source>
</evidence>
<dbReference type="SUPFAM" id="SSF69572">
    <property type="entry name" value="Activating enzymes of the ubiquitin-like proteins"/>
    <property type="match status" value="1"/>
</dbReference>
<keyword evidence="10" id="KW-0501">Molybdenum cofactor biosynthesis</keyword>
<dbReference type="Gene3D" id="3.40.50.720">
    <property type="entry name" value="NAD(P)-binding Rossmann-like Domain"/>
    <property type="match status" value="1"/>
</dbReference>
<feature type="binding site" evidence="10">
    <location>
        <begin position="474"/>
        <end position="478"/>
    </location>
    <ligand>
        <name>ATP</name>
        <dbReference type="ChEBI" id="CHEBI:30616"/>
    </ligand>
</feature>
<comment type="similarity">
    <text evidence="10">In the N-terminal section; belongs to the HesA/MoeB/ThiF family. UBA4 subfamily.</text>
</comment>
<dbReference type="PANTHER" id="PTHR10953:SF102">
    <property type="entry name" value="ADENYLYLTRANSFERASE AND SULFURTRANSFERASE MOCS3"/>
    <property type="match status" value="1"/>
</dbReference>
<evidence type="ECO:0000259" key="12">
    <source>
        <dbReference type="PROSITE" id="PS50206"/>
    </source>
</evidence>
<feature type="active site" description="Glycyl thioester intermediate; for adenylyltransferase activity" evidence="10">
    <location>
        <position position="594"/>
    </location>
</feature>
<keyword evidence="14" id="KW-1185">Reference proteome</keyword>
<evidence type="ECO:0000256" key="6">
    <source>
        <dbReference type="ARBA" id="ARBA00022741"/>
    </source>
</evidence>
<dbReference type="Proteomes" id="UP001491310">
    <property type="component" value="Unassembled WGS sequence"/>
</dbReference>
<dbReference type="SMART" id="SM00450">
    <property type="entry name" value="RHOD"/>
    <property type="match status" value="1"/>
</dbReference>
<dbReference type="Pfam" id="PF00581">
    <property type="entry name" value="Rhodanese"/>
    <property type="match status" value="1"/>
</dbReference>
<dbReference type="InterPro" id="IPR000594">
    <property type="entry name" value="ThiF_NAD_FAD-bd"/>
</dbReference>
<comment type="subcellular location">
    <subcellularLocation>
        <location evidence="1">Cytoplasm</location>
        <location evidence="1">Cytosol</location>
    </subcellularLocation>
</comment>
<dbReference type="PANTHER" id="PTHR10953">
    <property type="entry name" value="UBIQUITIN-ACTIVATING ENZYME E1"/>
    <property type="match status" value="1"/>
</dbReference>
<sequence>MPGRLASEPLKSFYQPSDAPPQIVQDVGQFITKGRDTVENIQRSLSINRTLCGGNAYPTFEEYFQAVYPLAGSSVCVDKLHLTNALRFWYDKAPLKAVLQSGGVPMDPIETGDYTPPTLNSPYRPSFSEICTYYINPYPPTQWWHYEYIAGFASSTDIEVMHVKTSGREVKASADASLPWTTLDIQHGWFSYYAPGSGVYMNTGNTVAAENKLALLNYFGYNFTYLATYLPSFLPNTTSRYFPGDNNGQSDVISNYTKYVSPSTAALGLPTLLEVAAYGRPDNVPEGFELADLYQVNRLASAYDFDSLLVSAAEARGYTMAQITIQPNSNGGWAHEVILTTPSSPTIGSWTQWFNYVISQSSVRDPCQGEFTTSAGGLPHDSTLTATAVCDWNTTIYYCVYCDLQNIKGVCGDDRPQGRQLILPSFGPAAQAQLCKAAVLVIGAGGLGCPAALYLAAAGVGRLGIVDQDAVELSNLHRQIAHTEATVGMHKADSAAQACRGLNSSIQVDVHREGFTPANAKELASAYDVIVDATDNAASRYLISDACVIAGRPLVSGAALGTDGQLTVYNYGPDGPCYRCMFPEAPRPESCSRCSDAGVLGVVPGVIGTLQALEAIKLASGVGKPLSRTMVLVDCMSSRYTSIKLRAKMPECIACGDKPTITAESLQHYDYGAFTGAPSNDAAPQPLQLLPEEDRISAAQLHQLLEEKPDMLLVDVRPIEQFQIAHMPGSCNYPFDENRREAFQEHVGAIMQKAQEGGCSQRENGDAHIQQRGEASRRASQGVPVCVVCRRGNDSQYVVQMLKQSGLRTAVDLKGGLEAWSQHADVVFPDY</sequence>
<dbReference type="InterPro" id="IPR036873">
    <property type="entry name" value="Rhodanese-like_dom_sf"/>
</dbReference>
<organism evidence="13 14">
    <name type="scientific">Coccomyxa subellipsoidea</name>
    <dbReference type="NCBI Taxonomy" id="248742"/>
    <lineage>
        <taxon>Eukaryota</taxon>
        <taxon>Viridiplantae</taxon>
        <taxon>Chlorophyta</taxon>
        <taxon>core chlorophytes</taxon>
        <taxon>Trebouxiophyceae</taxon>
        <taxon>Trebouxiophyceae incertae sedis</taxon>
        <taxon>Coccomyxaceae</taxon>
        <taxon>Coccomyxa</taxon>
    </lineage>
</organism>
<keyword evidence="3 10" id="KW-0808">Transferase</keyword>
<feature type="region of interest" description="Disordered" evidence="11">
    <location>
        <begin position="754"/>
        <end position="776"/>
    </location>
</feature>
<evidence type="ECO:0000256" key="9">
    <source>
        <dbReference type="ARBA" id="ARBA00023268"/>
    </source>
</evidence>
<feature type="binding site" evidence="10">
    <location>
        <position position="467"/>
    </location>
    <ligand>
        <name>ATP</name>
        <dbReference type="ChEBI" id="CHEBI:30616"/>
    </ligand>
</feature>
<protein>
    <recommendedName>
        <fullName evidence="10">Adenylyltransferase and sulfurtransferase MOCS3</fullName>
    </recommendedName>
    <alternativeName>
        <fullName evidence="10">Molybdenum cofactor synthesis protein 3</fullName>
    </alternativeName>
    <domain>
        <recommendedName>
            <fullName evidence="10">Molybdopterin-synthase adenylyltransferase</fullName>
            <ecNumber evidence="10">2.7.7.80</ecNumber>
        </recommendedName>
        <alternativeName>
            <fullName evidence="10">Adenylyltransferase MOCS3</fullName>
        </alternativeName>
        <alternativeName>
            <fullName evidence="10">Sulfur carrier protein MOCS2A adenylyltransferase</fullName>
        </alternativeName>
    </domain>
    <domain>
        <recommendedName>
            <fullName evidence="10">Molybdopterin-synthase sulfurtransferase</fullName>
            <ecNumber evidence="10">2.8.1.11</ecNumber>
        </recommendedName>
        <alternativeName>
            <fullName evidence="10">Sulfurtransferase MOCS3</fullName>
        </alternativeName>
        <alternativeName>
            <fullName evidence="10">Sulfur carrier protein MOCS2A sulfurtransferase</fullName>
        </alternativeName>
    </domain>
</protein>
<feature type="domain" description="Rhodanese" evidence="12">
    <location>
        <begin position="707"/>
        <end position="829"/>
    </location>
</feature>
<evidence type="ECO:0000313" key="13">
    <source>
        <dbReference type="EMBL" id="KAK9903472.1"/>
    </source>
</evidence>
<feature type="binding site" evidence="10">
    <location>
        <position position="491"/>
    </location>
    <ligand>
        <name>ATP</name>
        <dbReference type="ChEBI" id="CHEBI:30616"/>
    </ligand>
</feature>
<comment type="catalytic activity">
    <reaction evidence="10">
        <text>[molybdopterin-synthase sulfur-carrier protein]-C-terminal Gly-Gly + ATP + H(+) = [molybdopterin-synthase sulfur-carrier protein]-C-terminal Gly-Gly-AMP + diphosphate</text>
        <dbReference type="Rhea" id="RHEA:43616"/>
        <dbReference type="Rhea" id="RHEA-COMP:12159"/>
        <dbReference type="Rhea" id="RHEA-COMP:12202"/>
        <dbReference type="ChEBI" id="CHEBI:15378"/>
        <dbReference type="ChEBI" id="CHEBI:30616"/>
        <dbReference type="ChEBI" id="CHEBI:33019"/>
        <dbReference type="ChEBI" id="CHEBI:90618"/>
        <dbReference type="ChEBI" id="CHEBI:90778"/>
        <dbReference type="EC" id="2.7.7.80"/>
    </reaction>
</comment>
<evidence type="ECO:0000256" key="2">
    <source>
        <dbReference type="ARBA" id="ARBA00022490"/>
    </source>
</evidence>
<dbReference type="InterPro" id="IPR045886">
    <property type="entry name" value="ThiF/MoeB/HesA"/>
</dbReference>
<comment type="caution">
    <text evidence="13">The sequence shown here is derived from an EMBL/GenBank/DDBJ whole genome shotgun (WGS) entry which is preliminary data.</text>
</comment>
<comment type="catalytic activity">
    <reaction evidence="10">
        <text>[molybdopterin-synthase sulfur-carrier protein]-C-terminal Gly-Gly-AMP + S-sulfanyl-L-cysteinyl-[cysteine desulfurase] + AH2 = [molybdopterin-synthase sulfur-carrier protein]-C-terminal-Gly-aminoethanethioate + L-cysteinyl-[cysteine desulfurase] + A + AMP + 2 H(+)</text>
        <dbReference type="Rhea" id="RHEA:48612"/>
        <dbReference type="Rhea" id="RHEA-COMP:12157"/>
        <dbReference type="Rhea" id="RHEA-COMP:12158"/>
        <dbReference type="Rhea" id="RHEA-COMP:12159"/>
        <dbReference type="Rhea" id="RHEA-COMP:19907"/>
        <dbReference type="ChEBI" id="CHEBI:13193"/>
        <dbReference type="ChEBI" id="CHEBI:15378"/>
        <dbReference type="ChEBI" id="CHEBI:17499"/>
        <dbReference type="ChEBI" id="CHEBI:29950"/>
        <dbReference type="ChEBI" id="CHEBI:61963"/>
        <dbReference type="ChEBI" id="CHEBI:90618"/>
        <dbReference type="ChEBI" id="CHEBI:232372"/>
        <dbReference type="ChEBI" id="CHEBI:456215"/>
        <dbReference type="EC" id="2.8.1.11"/>
    </reaction>
</comment>
<keyword evidence="6 10" id="KW-0547">Nucleotide-binding</keyword>
<comment type="pathway">
    <text evidence="10">Cofactor biosynthesis; molybdopterin biosynthesis.</text>
</comment>
<feature type="compositionally biased region" description="Basic and acidic residues" evidence="11">
    <location>
        <begin position="763"/>
        <end position="776"/>
    </location>
</feature>
<dbReference type="EMBL" id="JALJOT010000014">
    <property type="protein sequence ID" value="KAK9903472.1"/>
    <property type="molecule type" value="Genomic_DNA"/>
</dbReference>
<dbReference type="CDD" id="cd00757">
    <property type="entry name" value="ThiF_MoeB_HesA_family"/>
    <property type="match status" value="1"/>
</dbReference>
<comment type="pathway">
    <text evidence="10">tRNA modification; 5-methoxycarbonylmethyl-2-thiouridine-tRNA biosynthesis.</text>
</comment>
<feature type="binding site" evidence="10">
    <location>
        <position position="446"/>
    </location>
    <ligand>
        <name>ATP</name>
        <dbReference type="ChEBI" id="CHEBI:30616"/>
    </ligand>
</feature>
<accession>A0ABR2YE32</accession>
<dbReference type="EC" id="2.8.1.11" evidence="10"/>
<dbReference type="InterPro" id="IPR001763">
    <property type="entry name" value="Rhodanese-like_dom"/>
</dbReference>
<evidence type="ECO:0000256" key="1">
    <source>
        <dbReference type="ARBA" id="ARBA00004514"/>
    </source>
</evidence>
<comment type="cofactor">
    <cofactor evidence="10">
        <name>Zn(2+)</name>
        <dbReference type="ChEBI" id="CHEBI:29105"/>
    </cofactor>
    <text evidence="10">Binds 1 zinc ion per subunit.</text>
</comment>
<keyword evidence="4 10" id="KW-0819">tRNA processing</keyword>
<dbReference type="EC" id="2.7.7.80" evidence="10"/>
<evidence type="ECO:0000256" key="3">
    <source>
        <dbReference type="ARBA" id="ARBA00022679"/>
    </source>
</evidence>
<feature type="binding site" evidence="10">
    <location>
        <begin position="535"/>
        <end position="536"/>
    </location>
    <ligand>
        <name>ATP</name>
        <dbReference type="ChEBI" id="CHEBI:30616"/>
    </ligand>
</feature>
<comment type="function">
    <text evidence="10">Plays a central role in 2-thiolation of mcm(5)S(2)U at tRNA wobble positions of cytosolic tRNA(Lys), tRNA(Glu) and tRNA(Gln). Also essential during biosynthesis of the molybdenum cofactor. Acts by mediating the C-terminal thiocarboxylation of sulfur carriers URM1 and MOCS2A. Its N-terminus first activates URM1 and MOCS2A as acyl-adenylates (-COAMP), then the persulfide sulfur on the catalytic cysteine is transferred to URM1 and MOCS2A to form thiocarboxylation (-COSH) of their C-terminus. The reaction probably involves hydrogen sulfide that is generated from the persulfide intermediate and that acts as nucleophile towards URM1 and MOCS2A. Subsequently, a transient disulfide bond is formed. Does not use thiosulfate as sulfur donor; NFS1 probably acting as a sulfur donor for thiocarboxylation reactions.</text>
</comment>
<gene>
    <name evidence="10" type="primary">MOCS3</name>
    <name evidence="10" type="synonym">CNX5</name>
    <name evidence="10" type="synonym">UBA4</name>
    <name evidence="13" type="ORF">WJX75_006404</name>
</gene>
<keyword evidence="2 10" id="KW-0963">Cytoplasm</keyword>
<dbReference type="InterPro" id="IPR035985">
    <property type="entry name" value="Ubiquitin-activating_enz"/>
</dbReference>
<evidence type="ECO:0000256" key="8">
    <source>
        <dbReference type="ARBA" id="ARBA00022840"/>
    </source>
</evidence>
<feature type="binding site" evidence="10">
    <location>
        <position position="577"/>
    </location>
    <ligand>
        <name>Zn(2+)</name>
        <dbReference type="ChEBI" id="CHEBI:29105"/>
    </ligand>
</feature>
<keyword evidence="7 10" id="KW-0862">Zinc</keyword>
<dbReference type="PROSITE" id="PS50206">
    <property type="entry name" value="RHODANESE_3"/>
    <property type="match status" value="1"/>
</dbReference>
<evidence type="ECO:0000256" key="10">
    <source>
        <dbReference type="HAMAP-Rule" id="MF_03049"/>
    </source>
</evidence>
<proteinExistence type="inferred from homology"/>
<evidence type="ECO:0000256" key="11">
    <source>
        <dbReference type="SAM" id="MobiDB-lite"/>
    </source>
</evidence>
<feature type="active site" description="Cysteine persulfide intermediate; for sulfurtransferase activity" evidence="10">
    <location>
        <position position="789"/>
    </location>
</feature>
<evidence type="ECO:0000256" key="4">
    <source>
        <dbReference type="ARBA" id="ARBA00022694"/>
    </source>
</evidence>
<dbReference type="HAMAP" id="MF_03049">
    <property type="entry name" value="MOCS3_Uba4"/>
    <property type="match status" value="1"/>
</dbReference>
<dbReference type="Pfam" id="PF00899">
    <property type="entry name" value="ThiF"/>
    <property type="match status" value="1"/>
</dbReference>
<name>A0ABR2YE32_9CHLO</name>
<keyword evidence="9 10" id="KW-0511">Multifunctional enzyme</keyword>
<evidence type="ECO:0000256" key="7">
    <source>
        <dbReference type="ARBA" id="ARBA00022833"/>
    </source>
</evidence>
<feature type="binding site" evidence="10">
    <location>
        <position position="580"/>
    </location>
    <ligand>
        <name>Zn(2+)</name>
        <dbReference type="ChEBI" id="CHEBI:29105"/>
    </ligand>
</feature>